<dbReference type="Proteomes" id="UP000823611">
    <property type="component" value="Unassembled WGS sequence"/>
</dbReference>
<dbReference type="EMBL" id="JADIMX010000139">
    <property type="protein sequence ID" value="MBO8435144.1"/>
    <property type="molecule type" value="Genomic_DNA"/>
</dbReference>
<evidence type="ECO:0000313" key="4">
    <source>
        <dbReference type="Proteomes" id="UP000823611"/>
    </source>
</evidence>
<protein>
    <submittedName>
        <fullName evidence="3">Bifunctional oligoribonuclease/PAP phosphatase NrnA</fullName>
    </submittedName>
</protein>
<dbReference type="Gene3D" id="3.10.310.30">
    <property type="match status" value="1"/>
</dbReference>
<dbReference type="Pfam" id="PF02272">
    <property type="entry name" value="DHHA1"/>
    <property type="match status" value="1"/>
</dbReference>
<dbReference type="PANTHER" id="PTHR47618:SF1">
    <property type="entry name" value="BIFUNCTIONAL OLIGORIBONUCLEASE AND PAP PHOSPHATASE NRNA"/>
    <property type="match status" value="1"/>
</dbReference>
<reference evidence="3" key="1">
    <citation type="submission" date="2020-10" db="EMBL/GenBank/DDBJ databases">
        <authorList>
            <person name="Gilroy R."/>
        </authorList>
    </citation>
    <scope>NUCLEOTIDE SEQUENCE</scope>
    <source>
        <strain evidence="3">F6-4510</strain>
    </source>
</reference>
<sequence length="322" mass="35164">MNNSIDEIRSLIDSVDNIVIAGHTNPDGDAVGAVLAFSTALKEKNKNVYVLLEEYAEKYNCIPNKELIYKGDYKDIKADLFISLDCGDIDRLGEAKPLFESMNSINIDHHISNTYFGKLNYVNCDASSTSEIVFGIISGWCDMNKDISACLYAGLVNDTGGFRHTSTTPLTMSIASQLIAYPFDFSGIYNSIYHSHTFVETKLMGEALMNSELICDGKFAISYISLETIKKYGGTPKDVDGVSEYLKNITGTKVSAFLYEKGENQVKASLRSEDGFDVSALVSKFGGGGHKKASGCTLESSLEDAVTTMKNAVISSFFEKGE</sequence>
<proteinExistence type="predicted"/>
<dbReference type="AlphaFoldDB" id="A0A9D9DWC2"/>
<evidence type="ECO:0000259" key="1">
    <source>
        <dbReference type="Pfam" id="PF01368"/>
    </source>
</evidence>
<feature type="domain" description="DDH" evidence="1">
    <location>
        <begin position="17"/>
        <end position="154"/>
    </location>
</feature>
<gene>
    <name evidence="3" type="ORF">IAC55_07485</name>
</gene>
<dbReference type="SUPFAM" id="SSF64182">
    <property type="entry name" value="DHH phosphoesterases"/>
    <property type="match status" value="1"/>
</dbReference>
<dbReference type="InterPro" id="IPR038763">
    <property type="entry name" value="DHH_sf"/>
</dbReference>
<name>A0A9D9DWC2_9FIRM</name>
<dbReference type="InterPro" id="IPR001667">
    <property type="entry name" value="DDH_dom"/>
</dbReference>
<dbReference type="InterPro" id="IPR003156">
    <property type="entry name" value="DHHA1_dom"/>
</dbReference>
<dbReference type="Gene3D" id="3.90.1640.10">
    <property type="entry name" value="inorganic pyrophosphatase (n-terminal core)"/>
    <property type="match status" value="1"/>
</dbReference>
<comment type="caution">
    <text evidence="3">The sequence shown here is derived from an EMBL/GenBank/DDBJ whole genome shotgun (WGS) entry which is preliminary data.</text>
</comment>
<evidence type="ECO:0000259" key="2">
    <source>
        <dbReference type="Pfam" id="PF02272"/>
    </source>
</evidence>
<dbReference type="PANTHER" id="PTHR47618">
    <property type="entry name" value="BIFUNCTIONAL OLIGORIBONUCLEASE AND PAP PHOSPHATASE NRNA"/>
    <property type="match status" value="1"/>
</dbReference>
<organism evidence="3 4">
    <name type="scientific">Candidatus Fimicola merdigallinarum</name>
    <dbReference type="NCBI Taxonomy" id="2840819"/>
    <lineage>
        <taxon>Bacteria</taxon>
        <taxon>Bacillati</taxon>
        <taxon>Bacillota</taxon>
        <taxon>Clostridia</taxon>
        <taxon>Lachnospirales</taxon>
        <taxon>Lachnospiraceae</taxon>
        <taxon>Lachnospiraceae incertae sedis</taxon>
        <taxon>Candidatus Fimicola</taxon>
    </lineage>
</organism>
<reference evidence="3" key="2">
    <citation type="journal article" date="2021" name="PeerJ">
        <title>Extensive microbial diversity within the chicken gut microbiome revealed by metagenomics and culture.</title>
        <authorList>
            <person name="Gilroy R."/>
            <person name="Ravi A."/>
            <person name="Getino M."/>
            <person name="Pursley I."/>
            <person name="Horton D.L."/>
            <person name="Alikhan N.F."/>
            <person name="Baker D."/>
            <person name="Gharbi K."/>
            <person name="Hall N."/>
            <person name="Watson M."/>
            <person name="Adriaenssens E.M."/>
            <person name="Foster-Nyarko E."/>
            <person name="Jarju S."/>
            <person name="Secka A."/>
            <person name="Antonio M."/>
            <person name="Oren A."/>
            <person name="Chaudhuri R.R."/>
            <person name="La Ragione R."/>
            <person name="Hildebrand F."/>
            <person name="Pallen M.J."/>
        </authorList>
    </citation>
    <scope>NUCLEOTIDE SEQUENCE</scope>
    <source>
        <strain evidence="3">F6-4510</strain>
    </source>
</reference>
<dbReference type="GO" id="GO:0003676">
    <property type="term" value="F:nucleic acid binding"/>
    <property type="evidence" value="ECO:0007669"/>
    <property type="project" value="InterPro"/>
</dbReference>
<dbReference type="InterPro" id="IPR051319">
    <property type="entry name" value="Oligoribo/pAp-PDE_c-di-AMP_PDE"/>
</dbReference>
<dbReference type="Pfam" id="PF01368">
    <property type="entry name" value="DHH"/>
    <property type="match status" value="1"/>
</dbReference>
<accession>A0A9D9DWC2</accession>
<feature type="domain" description="DHHA1" evidence="2">
    <location>
        <begin position="217"/>
        <end position="312"/>
    </location>
</feature>
<evidence type="ECO:0000313" key="3">
    <source>
        <dbReference type="EMBL" id="MBO8435144.1"/>
    </source>
</evidence>